<dbReference type="EMBL" id="GU128096">
    <property type="protein sequence ID" value="ACY95479.1"/>
    <property type="molecule type" value="mRNA"/>
</dbReference>
<dbReference type="PhylomeDB" id="D1MAI8"/>
<protein>
    <submittedName>
        <fullName evidence="3">Peritrophic matrix protein 1-A</fullName>
    </submittedName>
</protein>
<dbReference type="KEGG" id="tca:100313958"/>
<organism evidence="3">
    <name type="scientific">Tribolium castaneum</name>
    <name type="common">Red flour beetle</name>
    <dbReference type="NCBI Taxonomy" id="7070"/>
    <lineage>
        <taxon>Eukaryota</taxon>
        <taxon>Metazoa</taxon>
        <taxon>Ecdysozoa</taxon>
        <taxon>Arthropoda</taxon>
        <taxon>Hexapoda</taxon>
        <taxon>Insecta</taxon>
        <taxon>Pterygota</taxon>
        <taxon>Neoptera</taxon>
        <taxon>Endopterygota</taxon>
        <taxon>Coleoptera</taxon>
        <taxon>Polyphaga</taxon>
        <taxon>Cucujiformia</taxon>
        <taxon>Tenebrionidae</taxon>
        <taxon>Tenebrionidae incertae sedis</taxon>
        <taxon>Tribolium</taxon>
    </lineage>
</organism>
<dbReference type="CAZy" id="CBM14">
    <property type="family name" value="Carbohydrate-Binding Module Family 14"/>
</dbReference>
<proteinExistence type="evidence at transcript level"/>
<dbReference type="CTD" id="138139837"/>
<evidence type="ECO:0000313" key="3">
    <source>
        <dbReference type="EMBL" id="ACY95479.1"/>
    </source>
</evidence>
<dbReference type="InterPro" id="IPR036508">
    <property type="entry name" value="Chitin-bd_dom_sf"/>
</dbReference>
<dbReference type="GeneID" id="100313958"/>
<dbReference type="GO" id="GO:0005576">
    <property type="term" value="C:extracellular region"/>
    <property type="evidence" value="ECO:0007669"/>
    <property type="project" value="InterPro"/>
</dbReference>
<name>D1MAI8_TRICA</name>
<evidence type="ECO:0000256" key="1">
    <source>
        <dbReference type="SAM" id="SignalP"/>
    </source>
</evidence>
<dbReference type="InterPro" id="IPR002557">
    <property type="entry name" value="Chitin-bd_dom"/>
</dbReference>
<evidence type="ECO:0000259" key="2">
    <source>
        <dbReference type="PROSITE" id="PS50940"/>
    </source>
</evidence>
<keyword evidence="1" id="KW-0732">Signal</keyword>
<dbReference type="AlphaFoldDB" id="D1MAI8"/>
<dbReference type="RefSeq" id="NP_001161928.1">
    <property type="nucleotide sequence ID" value="NM_001168456.1"/>
</dbReference>
<accession>D1MAI8</accession>
<feature type="signal peptide" evidence="1">
    <location>
        <begin position="1"/>
        <end position="23"/>
    </location>
</feature>
<dbReference type="SUPFAM" id="SSF57625">
    <property type="entry name" value="Invertebrate chitin-binding proteins"/>
    <property type="match status" value="1"/>
</dbReference>
<dbReference type="HOGENOM" id="CLU_1604855_0_0_1"/>
<dbReference type="OrthoDB" id="6020543at2759"/>
<dbReference type="SMART" id="SM00494">
    <property type="entry name" value="ChtBD2"/>
    <property type="match status" value="1"/>
</dbReference>
<dbReference type="Gene3D" id="2.170.140.10">
    <property type="entry name" value="Chitin binding domain"/>
    <property type="match status" value="1"/>
</dbReference>
<dbReference type="SMR" id="D1MAI8"/>
<reference evidence="3" key="1">
    <citation type="journal article" date="2010" name="Insect Biochem. Mol. Biol.">
        <title>Genes encoding proteins with peritrophin A-type chitin-binding domains in Tribolium castaneum are grouped into three distinct families based on phylogeny, expression and function.</title>
        <authorList>
            <person name="Jasrapuria S."/>
            <person name="Arakane Y."/>
            <person name="Osman G."/>
            <person name="Kramer K.J."/>
            <person name="Beeman R.W."/>
            <person name="Muthukrishnan S."/>
        </authorList>
    </citation>
    <scope>NUCLEOTIDE SEQUENCE</scope>
    <source>
        <strain evidence="3">Georgia-1</strain>
    </source>
</reference>
<dbReference type="PROSITE" id="PS50940">
    <property type="entry name" value="CHIT_BIND_II"/>
    <property type="match status" value="1"/>
</dbReference>
<dbReference type="GO" id="GO:0008061">
    <property type="term" value="F:chitin binding"/>
    <property type="evidence" value="ECO:0007669"/>
    <property type="project" value="InterPro"/>
</dbReference>
<gene>
    <name evidence="3" type="primary">PMP1-A</name>
</gene>
<feature type="domain" description="Chitin-binding type-2" evidence="2">
    <location>
        <begin position="105"/>
        <end position="159"/>
    </location>
</feature>
<sequence length="166" mass="18720">MKAVITLALLFHITVVTPRATIGDDITKHNNNNNNTIDNNNTYNNHSTYNNNNTINNNNTYNNNNTINNNNTYNNHNTYNNNNNTYNNHNTINNNDPCTPDPKPDPRCIDDSTELWPHPADCAKYIECFHGNSYEMTCPPGLYFSSSSKTCVTADESECCKTSSQC</sequence>
<dbReference type="Pfam" id="PF01607">
    <property type="entry name" value="CBM_14"/>
    <property type="match status" value="1"/>
</dbReference>
<feature type="chain" id="PRO_5009951965" evidence="1">
    <location>
        <begin position="24"/>
        <end position="166"/>
    </location>
</feature>